<dbReference type="Gene3D" id="1.20.140.160">
    <property type="match status" value="1"/>
</dbReference>
<dbReference type="AlphaFoldDB" id="A0A1G6RNB0"/>
<dbReference type="STRING" id="2741.SAMN04489866_10168"/>
<feature type="coiled-coil region" evidence="1">
    <location>
        <begin position="10"/>
        <end position="77"/>
    </location>
</feature>
<evidence type="ECO:0000313" key="3">
    <source>
        <dbReference type="Proteomes" id="UP000198995"/>
    </source>
</evidence>
<dbReference type="Proteomes" id="UP000198995">
    <property type="component" value="Unassembled WGS sequence"/>
</dbReference>
<organism evidence="2 3">
    <name type="scientific">Peptococcus niger</name>
    <dbReference type="NCBI Taxonomy" id="2741"/>
    <lineage>
        <taxon>Bacteria</taxon>
        <taxon>Bacillati</taxon>
        <taxon>Bacillota</taxon>
        <taxon>Clostridia</taxon>
        <taxon>Eubacteriales</taxon>
        <taxon>Peptococcaceae</taxon>
        <taxon>Peptococcus</taxon>
    </lineage>
</organism>
<evidence type="ECO:0000313" key="2">
    <source>
        <dbReference type="EMBL" id="SDD05834.1"/>
    </source>
</evidence>
<reference evidence="2 3" key="1">
    <citation type="submission" date="2016-10" db="EMBL/GenBank/DDBJ databases">
        <authorList>
            <person name="de Groot N.N."/>
        </authorList>
    </citation>
    <scope>NUCLEOTIDE SEQUENCE [LARGE SCALE GENOMIC DNA]</scope>
    <source>
        <strain evidence="2 3">DSM 20475</strain>
    </source>
</reference>
<proteinExistence type="predicted"/>
<dbReference type="InterPro" id="IPR013324">
    <property type="entry name" value="RNA_pol_sigma_r3/r4-like"/>
</dbReference>
<accession>A0A1G6RNB0</accession>
<keyword evidence="1" id="KW-0175">Coiled coil</keyword>
<protein>
    <recommendedName>
        <fullName evidence="4">Sigma-70, region 4</fullName>
    </recommendedName>
</protein>
<name>A0A1G6RNB0_PEPNI</name>
<dbReference type="Pfam" id="PF07374">
    <property type="entry name" value="DUF1492"/>
    <property type="match status" value="1"/>
</dbReference>
<evidence type="ECO:0000256" key="1">
    <source>
        <dbReference type="SAM" id="Coils"/>
    </source>
</evidence>
<gene>
    <name evidence="2" type="ORF">SAMN04489866_10168</name>
</gene>
<keyword evidence="3" id="KW-1185">Reference proteome</keyword>
<evidence type="ECO:0008006" key="4">
    <source>
        <dbReference type="Google" id="ProtNLM"/>
    </source>
</evidence>
<dbReference type="InterPro" id="IPR010861">
    <property type="entry name" value="DUF1492"/>
</dbReference>
<dbReference type="SUPFAM" id="SSF88659">
    <property type="entry name" value="Sigma3 and sigma4 domains of RNA polymerase sigma factors"/>
    <property type="match status" value="1"/>
</dbReference>
<sequence>MNAKEYLGQYQLAEAEIEACYEQIAALRDEATRMSAELSDMPGGGECRDLDDIVAEMVDLRAELIERIRRANQLRKEICDLIYSLEDERLIRLLHLRYVDCLKWEDVADKLGYEQRYVHKLHGKALRALERGH</sequence>
<dbReference type="EMBL" id="FNAF01000001">
    <property type="protein sequence ID" value="SDD05834.1"/>
    <property type="molecule type" value="Genomic_DNA"/>
</dbReference>